<accession>A0ABS8D2T1</accession>
<dbReference type="PANTHER" id="PTHR30126:SF40">
    <property type="entry name" value="HTH-TYPE TRANSCRIPTIONAL REGULATOR GLTR"/>
    <property type="match status" value="1"/>
</dbReference>
<dbReference type="InterPro" id="IPR005119">
    <property type="entry name" value="LysR_subst-bd"/>
</dbReference>
<dbReference type="Pfam" id="PF00126">
    <property type="entry name" value="HTH_1"/>
    <property type="match status" value="1"/>
</dbReference>
<comment type="caution">
    <text evidence="6">The sequence shown here is derived from an EMBL/GenBank/DDBJ whole genome shotgun (WGS) entry which is preliminary data.</text>
</comment>
<feature type="domain" description="HTH lysR-type" evidence="5">
    <location>
        <begin position="1"/>
        <end position="58"/>
    </location>
</feature>
<evidence type="ECO:0000256" key="1">
    <source>
        <dbReference type="ARBA" id="ARBA00009437"/>
    </source>
</evidence>
<keyword evidence="7" id="KW-1185">Reference proteome</keyword>
<evidence type="ECO:0000313" key="6">
    <source>
        <dbReference type="EMBL" id="MCB6181953.1"/>
    </source>
</evidence>
<reference evidence="6" key="1">
    <citation type="submission" date="2021-10" db="EMBL/GenBank/DDBJ databases">
        <title>The complete genome sequence of Leeia sp. TBRC 13508.</title>
        <authorList>
            <person name="Charoenyingcharoen P."/>
            <person name="Yukphan P."/>
        </authorList>
    </citation>
    <scope>NUCLEOTIDE SEQUENCE</scope>
    <source>
        <strain evidence="6">TBRC 13508</strain>
    </source>
</reference>
<dbReference type="CDD" id="cd05466">
    <property type="entry name" value="PBP2_LTTR_substrate"/>
    <property type="match status" value="1"/>
</dbReference>
<sequence length="294" mass="32655">MELYQLRTFVAVAHHGHLTKASEALHLSQPAVTAQIKALEEELAVPLFSRTPNGVVLTPAGQELVKDAERVLGMARDMRGKALQLKMEVLGKLTIGTILDPVLMRIGGLFKGVKERFPLLELQTCHQASGHVLNNVRKKELDCGFYLGNNPYSNVFALRLSELDFSVIAPPNWEAELDGLDLDSSDKVPWVAGGPFTGYEKIQQEFFRQHNLSPHKNIEVDHESSIIATVTAGAGISLLRHEVAVKAEADGLLKIWHPHAITAHLSFVTHVDHRDELIMRSMLEIVKNEWGIHP</sequence>
<dbReference type="Gene3D" id="1.10.10.10">
    <property type="entry name" value="Winged helix-like DNA-binding domain superfamily/Winged helix DNA-binding domain"/>
    <property type="match status" value="1"/>
</dbReference>
<dbReference type="InterPro" id="IPR036390">
    <property type="entry name" value="WH_DNA-bd_sf"/>
</dbReference>
<keyword evidence="4" id="KW-0804">Transcription</keyword>
<dbReference type="PRINTS" id="PR00039">
    <property type="entry name" value="HTHLYSR"/>
</dbReference>
<name>A0ABS8D2T1_9NEIS</name>
<dbReference type="SUPFAM" id="SSF53850">
    <property type="entry name" value="Periplasmic binding protein-like II"/>
    <property type="match status" value="1"/>
</dbReference>
<comment type="similarity">
    <text evidence="1">Belongs to the LysR transcriptional regulatory family.</text>
</comment>
<dbReference type="EMBL" id="JAJBZT010000001">
    <property type="protein sequence ID" value="MCB6181953.1"/>
    <property type="molecule type" value="Genomic_DNA"/>
</dbReference>
<dbReference type="InterPro" id="IPR000847">
    <property type="entry name" value="LysR_HTH_N"/>
</dbReference>
<gene>
    <name evidence="6" type="ORF">LIN78_00085</name>
</gene>
<keyword evidence="2" id="KW-0805">Transcription regulation</keyword>
<keyword evidence="3" id="KW-0238">DNA-binding</keyword>
<dbReference type="RefSeq" id="WP_227177300.1">
    <property type="nucleotide sequence ID" value="NZ_JAJBZT010000001.1"/>
</dbReference>
<dbReference type="InterPro" id="IPR036388">
    <property type="entry name" value="WH-like_DNA-bd_sf"/>
</dbReference>
<organism evidence="6 7">
    <name type="scientific">Leeia speluncae</name>
    <dbReference type="NCBI Taxonomy" id="2884804"/>
    <lineage>
        <taxon>Bacteria</taxon>
        <taxon>Pseudomonadati</taxon>
        <taxon>Pseudomonadota</taxon>
        <taxon>Betaproteobacteria</taxon>
        <taxon>Neisseriales</taxon>
        <taxon>Leeiaceae</taxon>
        <taxon>Leeia</taxon>
    </lineage>
</organism>
<dbReference type="Gene3D" id="3.40.190.290">
    <property type="match status" value="1"/>
</dbReference>
<evidence type="ECO:0000256" key="4">
    <source>
        <dbReference type="ARBA" id="ARBA00023163"/>
    </source>
</evidence>
<evidence type="ECO:0000313" key="7">
    <source>
        <dbReference type="Proteomes" id="UP001165395"/>
    </source>
</evidence>
<dbReference type="Pfam" id="PF03466">
    <property type="entry name" value="LysR_substrate"/>
    <property type="match status" value="1"/>
</dbReference>
<evidence type="ECO:0000256" key="3">
    <source>
        <dbReference type="ARBA" id="ARBA00023125"/>
    </source>
</evidence>
<dbReference type="Proteomes" id="UP001165395">
    <property type="component" value="Unassembled WGS sequence"/>
</dbReference>
<evidence type="ECO:0000259" key="5">
    <source>
        <dbReference type="PROSITE" id="PS50931"/>
    </source>
</evidence>
<dbReference type="SUPFAM" id="SSF46785">
    <property type="entry name" value="Winged helix' DNA-binding domain"/>
    <property type="match status" value="1"/>
</dbReference>
<evidence type="ECO:0000256" key="2">
    <source>
        <dbReference type="ARBA" id="ARBA00023015"/>
    </source>
</evidence>
<protein>
    <submittedName>
        <fullName evidence="6">LysR family transcriptional regulator</fullName>
    </submittedName>
</protein>
<dbReference type="PANTHER" id="PTHR30126">
    <property type="entry name" value="HTH-TYPE TRANSCRIPTIONAL REGULATOR"/>
    <property type="match status" value="1"/>
</dbReference>
<proteinExistence type="inferred from homology"/>
<dbReference type="PROSITE" id="PS50931">
    <property type="entry name" value="HTH_LYSR"/>
    <property type="match status" value="1"/>
</dbReference>